<keyword evidence="3 7" id="KW-0808">Transferase</keyword>
<gene>
    <name evidence="8" type="ORF">LO80_08280</name>
</gene>
<dbReference type="InterPro" id="IPR000092">
    <property type="entry name" value="Polyprenyl_synt"/>
</dbReference>
<evidence type="ECO:0000256" key="6">
    <source>
        <dbReference type="ARBA" id="ARBA00023229"/>
    </source>
</evidence>
<evidence type="ECO:0000256" key="1">
    <source>
        <dbReference type="ARBA" id="ARBA00001946"/>
    </source>
</evidence>
<dbReference type="GO" id="GO:0016114">
    <property type="term" value="P:terpenoid biosynthetic process"/>
    <property type="evidence" value="ECO:0007669"/>
    <property type="project" value="UniProtKB-ARBA"/>
</dbReference>
<name>A0A097EQW6_9GAMM</name>
<protein>
    <submittedName>
        <fullName evidence="8">Octaprenyl-diphosphate synthase</fullName>
    </submittedName>
</protein>
<dbReference type="Gene3D" id="1.10.600.10">
    <property type="entry name" value="Farnesyl Diphosphate Synthase"/>
    <property type="match status" value="1"/>
</dbReference>
<dbReference type="STRING" id="1547445.LO80_08280"/>
<reference evidence="8 9" key="1">
    <citation type="submission" date="2014-10" db="EMBL/GenBank/DDBJ databases">
        <title>Whole genome sequence of Francisella endociliophora strain FSC1006, isolated from a laboratory culture of the marine ciliate Euplotes raikovi.</title>
        <authorList>
            <person name="Granberg M."/>
            <person name="Backman S."/>
            <person name="Lundmark E."/>
            <person name="Nilsson E."/>
            <person name="Karlsson E."/>
            <person name="Thelaus J."/>
            <person name="Ohrman C."/>
            <person name="Larkeryd A."/>
            <person name="Stenberg P."/>
        </authorList>
    </citation>
    <scope>NUCLEOTIDE SEQUENCE [LARGE SCALE GENOMIC DNA]</scope>
    <source>
        <strain evidence="8 9">FSC1006</strain>
    </source>
</reference>
<dbReference type="PANTHER" id="PTHR43281:SF1">
    <property type="entry name" value="FARNESYL DIPHOSPHATE SYNTHASE"/>
    <property type="match status" value="1"/>
</dbReference>
<evidence type="ECO:0000313" key="8">
    <source>
        <dbReference type="EMBL" id="AIT09963.1"/>
    </source>
</evidence>
<keyword evidence="4" id="KW-0479">Metal-binding</keyword>
<keyword evidence="5" id="KW-0460">Magnesium</keyword>
<keyword evidence="6" id="KW-0414">Isoprene biosynthesis</keyword>
<dbReference type="GO" id="GO:0008654">
    <property type="term" value="P:phospholipid biosynthetic process"/>
    <property type="evidence" value="ECO:0007669"/>
    <property type="project" value="UniProtKB-ARBA"/>
</dbReference>
<dbReference type="OrthoDB" id="9805316at2"/>
<dbReference type="FunFam" id="1.10.600.10:FF:000001">
    <property type="entry name" value="Geranylgeranyl diphosphate synthase"/>
    <property type="match status" value="1"/>
</dbReference>
<dbReference type="PROSITE" id="PS00444">
    <property type="entry name" value="POLYPRENYL_SYNTHASE_2"/>
    <property type="match status" value="1"/>
</dbReference>
<dbReference type="GO" id="GO:0004659">
    <property type="term" value="F:prenyltransferase activity"/>
    <property type="evidence" value="ECO:0007669"/>
    <property type="project" value="InterPro"/>
</dbReference>
<dbReference type="SUPFAM" id="SSF48576">
    <property type="entry name" value="Terpenoid synthases"/>
    <property type="match status" value="1"/>
</dbReference>
<evidence type="ECO:0000313" key="9">
    <source>
        <dbReference type="Proteomes" id="UP000029672"/>
    </source>
</evidence>
<dbReference type="PROSITE" id="PS00723">
    <property type="entry name" value="POLYPRENYL_SYNTHASE_1"/>
    <property type="match status" value="1"/>
</dbReference>
<dbReference type="InterPro" id="IPR033749">
    <property type="entry name" value="Polyprenyl_synt_CS"/>
</dbReference>
<dbReference type="CDD" id="cd00685">
    <property type="entry name" value="Trans_IPPS_HT"/>
    <property type="match status" value="1"/>
</dbReference>
<dbReference type="NCBIfam" id="NF045485">
    <property type="entry name" value="FPPsyn"/>
    <property type="match status" value="1"/>
</dbReference>
<accession>A0A097EQW6</accession>
<dbReference type="KEGG" id="frf:LO80_08280"/>
<dbReference type="EMBL" id="CP009574">
    <property type="protein sequence ID" value="AIT09963.1"/>
    <property type="molecule type" value="Genomic_DNA"/>
</dbReference>
<dbReference type="Proteomes" id="UP000029672">
    <property type="component" value="Chromosome"/>
</dbReference>
<dbReference type="AlphaFoldDB" id="A0A097EQW6"/>
<dbReference type="GO" id="GO:0046872">
    <property type="term" value="F:metal ion binding"/>
    <property type="evidence" value="ECO:0007669"/>
    <property type="project" value="UniProtKB-KW"/>
</dbReference>
<evidence type="ECO:0000256" key="2">
    <source>
        <dbReference type="ARBA" id="ARBA00006706"/>
    </source>
</evidence>
<sequence length="293" mass="33206">MNDKNNLKEFNNFAEKVFKQLQIPSKTLFDAMQYSFFSGGKRIRSQFVHIIGNIFSIDKQDCHRIAFAIEAIHTYSLIHDDLPAMDNDTLRRGKPTCHIKFDEATAILAGDALQALAFEVLQDVKISNIEQQKKINKLLSICSGASGMVGGQQLDIEGENKKLDLKELETIHINKTAKMFTASIVMPYILSTNHCQKVEQLLTQLSQLIGLCFQIKDDILDVTKTTQELGKTSSKDLDSNKSTYVALMGLDKAIEYLHSKQLEITHILKELSNYQIHSQDLKQIIDLVINRNY</sequence>
<organism evidence="8 9">
    <name type="scientific">Candidatus Francisella endociliophora</name>
    <dbReference type="NCBI Taxonomy" id="653937"/>
    <lineage>
        <taxon>Bacteria</taxon>
        <taxon>Pseudomonadati</taxon>
        <taxon>Pseudomonadota</taxon>
        <taxon>Gammaproteobacteria</taxon>
        <taxon>Thiotrichales</taxon>
        <taxon>Francisellaceae</taxon>
        <taxon>Francisella</taxon>
    </lineage>
</organism>
<dbReference type="InterPro" id="IPR008949">
    <property type="entry name" value="Isoprenoid_synthase_dom_sf"/>
</dbReference>
<dbReference type="RefSeq" id="WP_040010332.1">
    <property type="nucleotide sequence ID" value="NZ_CP009574.1"/>
</dbReference>
<dbReference type="SFLD" id="SFLDS00005">
    <property type="entry name" value="Isoprenoid_Synthase_Type_I"/>
    <property type="match status" value="1"/>
</dbReference>
<evidence type="ECO:0000256" key="4">
    <source>
        <dbReference type="ARBA" id="ARBA00022723"/>
    </source>
</evidence>
<comment type="similarity">
    <text evidence="2 7">Belongs to the FPP/GGPP synthase family.</text>
</comment>
<evidence type="ECO:0000256" key="5">
    <source>
        <dbReference type="ARBA" id="ARBA00022842"/>
    </source>
</evidence>
<dbReference type="HOGENOM" id="CLU_014015_0_1_6"/>
<proteinExistence type="inferred from homology"/>
<keyword evidence="9" id="KW-1185">Reference proteome</keyword>
<dbReference type="SFLD" id="SFLDG01017">
    <property type="entry name" value="Polyprenyl_Transferase_Like"/>
    <property type="match status" value="1"/>
</dbReference>
<dbReference type="Pfam" id="PF00348">
    <property type="entry name" value="polyprenyl_synt"/>
    <property type="match status" value="1"/>
</dbReference>
<evidence type="ECO:0000256" key="3">
    <source>
        <dbReference type="ARBA" id="ARBA00022679"/>
    </source>
</evidence>
<dbReference type="GO" id="GO:0005737">
    <property type="term" value="C:cytoplasm"/>
    <property type="evidence" value="ECO:0007669"/>
    <property type="project" value="UniProtKB-ARBA"/>
</dbReference>
<evidence type="ECO:0000256" key="7">
    <source>
        <dbReference type="RuleBase" id="RU004466"/>
    </source>
</evidence>
<dbReference type="eggNOG" id="COG0142">
    <property type="taxonomic scope" value="Bacteria"/>
</dbReference>
<comment type="cofactor">
    <cofactor evidence="1">
        <name>Mg(2+)</name>
        <dbReference type="ChEBI" id="CHEBI:18420"/>
    </cofactor>
</comment>
<dbReference type="InterPro" id="IPR053378">
    <property type="entry name" value="Prenyl_diphosphate_synthase"/>
</dbReference>
<dbReference type="PANTHER" id="PTHR43281">
    <property type="entry name" value="FARNESYL DIPHOSPHATE SYNTHASE"/>
    <property type="match status" value="1"/>
</dbReference>